<proteinExistence type="predicted"/>
<name>A0A8S5SI01_9VIRU</name>
<dbReference type="EMBL" id="BK032598">
    <property type="protein sequence ID" value="DAF50552.1"/>
    <property type="molecule type" value="Genomic_DNA"/>
</dbReference>
<reference evidence="1" key="1">
    <citation type="journal article" date="2021" name="Proc. Natl. Acad. Sci. U.S.A.">
        <title>A Catalog of Tens of Thousands of Viruses from Human Metagenomes Reveals Hidden Associations with Chronic Diseases.</title>
        <authorList>
            <person name="Tisza M.J."/>
            <person name="Buck C.B."/>
        </authorList>
    </citation>
    <scope>NUCLEOTIDE SEQUENCE</scope>
    <source>
        <strain evidence="1">CtqZP6</strain>
    </source>
</reference>
<evidence type="ECO:0000313" key="1">
    <source>
        <dbReference type="EMBL" id="DAF50552.1"/>
    </source>
</evidence>
<dbReference type="InterPro" id="IPR021808">
    <property type="entry name" value="DUF3383"/>
</dbReference>
<sequence>MNDIDVRRFVDINIKQHVETQISGTRDTLVLYTHEGTLGEISGNTVASIGDNEILASWAAASAVYPAQTFPDTNAYLSMYFQNAGARVVVIEGVDYTDLTAGMLKSLDNKFILVGLCAAEENVELAYAALKKIATTRETDKDVYGVNEKIIFGRTMTATDTDVITNFASKYSKVYGAEMTMAAYLSGIDVYGVSTVNDYMYTAESIDEEVLTDELYETLSLNNINVDTYFAGNVRDLGGNLKNGADLTNSYVRIILHQTLTDRLLELLVTKIKNVDGVGKIYATISKELENYRSCGYLSTDKVWTDKTITVTANGKQYTIIEEGTPLTNGYFVQVLPMSALTENDRAARKAPPIYVIIADQYGIRAITVNGEII</sequence>
<accession>A0A8S5SI01</accession>
<organism evidence="1">
    <name type="scientific">Phage sp. ctqZP6</name>
    <dbReference type="NCBI Taxonomy" id="2828010"/>
    <lineage>
        <taxon>Viruses</taxon>
    </lineage>
</organism>
<dbReference type="Pfam" id="PF11863">
    <property type="entry name" value="DUF3383"/>
    <property type="match status" value="1"/>
</dbReference>
<protein>
    <recommendedName>
        <fullName evidence="2">Tail sheath protein</fullName>
    </recommendedName>
</protein>
<evidence type="ECO:0008006" key="2">
    <source>
        <dbReference type="Google" id="ProtNLM"/>
    </source>
</evidence>